<protein>
    <submittedName>
        <fullName evidence="1">Uncharacterized protein</fullName>
    </submittedName>
</protein>
<proteinExistence type="predicted"/>
<organism evidence="1 2">
    <name type="scientific">Ancylostoma ceylanicum</name>
    <dbReference type="NCBI Taxonomy" id="53326"/>
    <lineage>
        <taxon>Eukaryota</taxon>
        <taxon>Metazoa</taxon>
        <taxon>Ecdysozoa</taxon>
        <taxon>Nematoda</taxon>
        <taxon>Chromadorea</taxon>
        <taxon>Rhabditida</taxon>
        <taxon>Rhabditina</taxon>
        <taxon>Rhabditomorpha</taxon>
        <taxon>Strongyloidea</taxon>
        <taxon>Ancylostomatidae</taxon>
        <taxon>Ancylostomatinae</taxon>
        <taxon>Ancylostoma</taxon>
    </lineage>
</organism>
<sequence length="69" mass="7752">MTAARSPSLAAHLRLLVRVSVRVFSRHVQFFASRGRCNSILSIVFRPATHAHKQDTRCDSGKSILFDID</sequence>
<evidence type="ECO:0000313" key="1">
    <source>
        <dbReference type="EMBL" id="EYB87175.1"/>
    </source>
</evidence>
<keyword evidence="2" id="KW-1185">Reference proteome</keyword>
<dbReference type="AlphaFoldDB" id="A0A016S975"/>
<dbReference type="Proteomes" id="UP000024635">
    <property type="component" value="Unassembled WGS sequence"/>
</dbReference>
<evidence type="ECO:0000313" key="2">
    <source>
        <dbReference type="Proteomes" id="UP000024635"/>
    </source>
</evidence>
<reference evidence="2" key="1">
    <citation type="journal article" date="2015" name="Nat. Genet.">
        <title>The genome and transcriptome of the zoonotic hookworm Ancylostoma ceylanicum identify infection-specific gene families.</title>
        <authorList>
            <person name="Schwarz E.M."/>
            <person name="Hu Y."/>
            <person name="Antoshechkin I."/>
            <person name="Miller M.M."/>
            <person name="Sternberg P.W."/>
            <person name="Aroian R.V."/>
        </authorList>
    </citation>
    <scope>NUCLEOTIDE SEQUENCE</scope>
    <source>
        <strain evidence="2">HY135</strain>
    </source>
</reference>
<dbReference type="EMBL" id="JARK01001603">
    <property type="protein sequence ID" value="EYB87175.1"/>
    <property type="molecule type" value="Genomic_DNA"/>
</dbReference>
<accession>A0A016S975</accession>
<comment type="caution">
    <text evidence="1">The sequence shown here is derived from an EMBL/GenBank/DDBJ whole genome shotgun (WGS) entry which is preliminary data.</text>
</comment>
<gene>
    <name evidence="1" type="primary">Acey_s0267.g755</name>
    <name evidence="1" type="ORF">Y032_0267g755</name>
</gene>
<name>A0A016S975_9BILA</name>